<dbReference type="NCBIfam" id="TIGR02595">
    <property type="entry name" value="PEP_CTERM"/>
    <property type="match status" value="1"/>
</dbReference>
<feature type="chain" id="PRO_5030971282" evidence="2">
    <location>
        <begin position="22"/>
        <end position="123"/>
    </location>
</feature>
<evidence type="ECO:0000313" key="5">
    <source>
        <dbReference type="Proteomes" id="UP000520156"/>
    </source>
</evidence>
<feature type="region of interest" description="Disordered" evidence="1">
    <location>
        <begin position="35"/>
        <end position="101"/>
    </location>
</feature>
<dbReference type="EMBL" id="JACLAU010000023">
    <property type="protein sequence ID" value="MBC2652626.1"/>
    <property type="molecule type" value="Genomic_DNA"/>
</dbReference>
<reference evidence="4 5" key="1">
    <citation type="submission" date="2020-08" db="EMBL/GenBank/DDBJ databases">
        <title>The genome sequence of Novosphingobium flavum 4Y4.</title>
        <authorList>
            <person name="Liu Y."/>
        </authorList>
    </citation>
    <scope>NUCLEOTIDE SEQUENCE [LARGE SCALE GENOMIC DNA]</scope>
    <source>
        <strain evidence="4 5">4Y4</strain>
    </source>
</reference>
<keyword evidence="5" id="KW-1185">Reference proteome</keyword>
<protein>
    <submittedName>
        <fullName evidence="4">PEP-CTERM sorting domain-containing protein</fullName>
    </submittedName>
</protein>
<organism evidence="4 5">
    <name type="scientific">Novosphingobium aerophilum</name>
    <dbReference type="NCBI Taxonomy" id="2839843"/>
    <lineage>
        <taxon>Bacteria</taxon>
        <taxon>Pseudomonadati</taxon>
        <taxon>Pseudomonadota</taxon>
        <taxon>Alphaproteobacteria</taxon>
        <taxon>Sphingomonadales</taxon>
        <taxon>Sphingomonadaceae</taxon>
        <taxon>Novosphingobium</taxon>
    </lineage>
</organism>
<dbReference type="Pfam" id="PF07589">
    <property type="entry name" value="PEP-CTERM"/>
    <property type="match status" value="1"/>
</dbReference>
<keyword evidence="2" id="KW-0732">Signal</keyword>
<comment type="caution">
    <text evidence="4">The sequence shown here is derived from an EMBL/GenBank/DDBJ whole genome shotgun (WGS) entry which is preliminary data.</text>
</comment>
<feature type="compositionally biased region" description="Low complexity" evidence="1">
    <location>
        <begin position="71"/>
        <end position="101"/>
    </location>
</feature>
<evidence type="ECO:0000313" key="4">
    <source>
        <dbReference type="EMBL" id="MBC2652626.1"/>
    </source>
</evidence>
<evidence type="ECO:0000259" key="3">
    <source>
        <dbReference type="Pfam" id="PF07589"/>
    </source>
</evidence>
<dbReference type="AlphaFoldDB" id="A0A7X1KCV0"/>
<accession>A0A7X1KCV0</accession>
<proteinExistence type="predicted"/>
<evidence type="ECO:0000256" key="1">
    <source>
        <dbReference type="SAM" id="MobiDB-lite"/>
    </source>
</evidence>
<feature type="signal peptide" evidence="2">
    <location>
        <begin position="1"/>
        <end position="21"/>
    </location>
</feature>
<feature type="domain" description="Ice-binding protein C-terminal" evidence="3">
    <location>
        <begin position="95"/>
        <end position="116"/>
    </location>
</feature>
<evidence type="ECO:0000256" key="2">
    <source>
        <dbReference type="SAM" id="SignalP"/>
    </source>
</evidence>
<feature type="compositionally biased region" description="Low complexity" evidence="1">
    <location>
        <begin position="42"/>
        <end position="62"/>
    </location>
</feature>
<name>A0A7X1KCV0_9SPHN</name>
<sequence>MKRTLIALLALAATVSTPAMATGSKHKHYCRCGHSAGSKNCGGSSSSSSTSTSSTSSSSSGGSSSGGSSSGGTSTSSGGSSSSTTSSTSTGGTKVPEPGMLGLMGLTLVGLGMSRRRQGNGAA</sequence>
<dbReference type="Proteomes" id="UP000520156">
    <property type="component" value="Unassembled WGS sequence"/>
</dbReference>
<gene>
    <name evidence="4" type="ORF">H7F49_13020</name>
</gene>
<dbReference type="InterPro" id="IPR013424">
    <property type="entry name" value="Ice-binding_C"/>
</dbReference>